<dbReference type="GO" id="GO:0009368">
    <property type="term" value="C:endopeptidase Clp complex"/>
    <property type="evidence" value="ECO:0007669"/>
    <property type="project" value="TreeGrafter"/>
</dbReference>
<dbReference type="InterPro" id="IPR029045">
    <property type="entry name" value="ClpP/crotonase-like_dom_sf"/>
</dbReference>
<evidence type="ECO:0000256" key="9">
    <source>
        <dbReference type="PROSITE-ProRule" id="PRU10086"/>
    </source>
</evidence>
<evidence type="ECO:0000313" key="14">
    <source>
        <dbReference type="EMBL" id="KUE74964.1"/>
    </source>
</evidence>
<comment type="function">
    <text evidence="7 11">Cleaves peptides in various proteins in a process that requires ATP hydrolysis. Has a chymotrypsin-like activity. Plays a major role in the degradation of misfolded proteins.</text>
</comment>
<sequence length="197" mass="21652">MSLVPYVVEQTARGERSYDIFSRLLNDRIVMLSEDVNSTTASLVVAQLLYLEGQDPEKDINFYINSPGGSITDGMAIYDTMRYIKCDVSTICVGMAASMASVLLAAGAKGKRFALPNSEILIHQPLIGGQVGLQGQTTDIKIHADHMVRTRNKMNGILSACTGQPLERIEQDTERDNYMTAEEAKAYGLIDDVISQR</sequence>
<evidence type="ECO:0000313" key="13">
    <source>
        <dbReference type="EMBL" id="KJF41528.1"/>
    </source>
</evidence>
<dbReference type="GO" id="GO:0004176">
    <property type="term" value="F:ATP-dependent peptidase activity"/>
    <property type="evidence" value="ECO:0007669"/>
    <property type="project" value="InterPro"/>
</dbReference>
<dbReference type="CDD" id="cd07017">
    <property type="entry name" value="S14_ClpP_2"/>
    <property type="match status" value="1"/>
</dbReference>
<dbReference type="InterPro" id="IPR023562">
    <property type="entry name" value="ClpP/TepA"/>
</dbReference>
<evidence type="ECO:0000256" key="5">
    <source>
        <dbReference type="ARBA" id="ARBA00022825"/>
    </source>
</evidence>
<dbReference type="PATRIC" id="fig|1550024.3.peg.364"/>
<dbReference type="PROSITE" id="PS00382">
    <property type="entry name" value="CLP_PROTEASE_HIS"/>
    <property type="match status" value="1"/>
</dbReference>
<dbReference type="EMBL" id="LMUA01000034">
    <property type="protein sequence ID" value="KUE74964.1"/>
    <property type="molecule type" value="Genomic_DNA"/>
</dbReference>
<evidence type="ECO:0000256" key="3">
    <source>
        <dbReference type="ARBA" id="ARBA00022670"/>
    </source>
</evidence>
<comment type="subcellular location">
    <subcellularLocation>
        <location evidence="7">Cytoplasm</location>
    </subcellularLocation>
</comment>
<reference evidence="14 16" key="2">
    <citation type="submission" date="2015-10" db="EMBL/GenBank/DDBJ databases">
        <title>A novel member of the family Ruminococcaceae isolated from human faeces.</title>
        <authorList>
            <person name="Shkoporov A.N."/>
            <person name="Chaplin A.V."/>
            <person name="Motuzova O.V."/>
            <person name="Kafarskaia L.I."/>
            <person name="Efimov B.A."/>
        </authorList>
    </citation>
    <scope>NUCLEOTIDE SEQUENCE [LARGE SCALE GENOMIC DNA]</scope>
    <source>
        <strain evidence="14 16">668</strain>
    </source>
</reference>
<dbReference type="GO" id="GO:0006515">
    <property type="term" value="P:protein quality control for misfolded or incompletely synthesized proteins"/>
    <property type="evidence" value="ECO:0007669"/>
    <property type="project" value="TreeGrafter"/>
</dbReference>
<dbReference type="GO" id="GO:0004252">
    <property type="term" value="F:serine-type endopeptidase activity"/>
    <property type="evidence" value="ECO:0007669"/>
    <property type="project" value="UniProtKB-UniRule"/>
</dbReference>
<feature type="active site" evidence="7 9">
    <location>
        <position position="123"/>
    </location>
</feature>
<evidence type="ECO:0000256" key="7">
    <source>
        <dbReference type="HAMAP-Rule" id="MF_00444"/>
    </source>
</evidence>
<protein>
    <recommendedName>
        <fullName evidence="7 12">ATP-dependent Clp protease proteolytic subunit</fullName>
        <ecNumber evidence="7 10">3.4.21.92</ecNumber>
    </recommendedName>
    <alternativeName>
        <fullName evidence="7">Endopeptidase Clp</fullName>
    </alternativeName>
</protein>
<dbReference type="PANTHER" id="PTHR10381">
    <property type="entry name" value="ATP-DEPENDENT CLP PROTEASE PROTEOLYTIC SUBUNIT"/>
    <property type="match status" value="1"/>
</dbReference>
<keyword evidence="15" id="KW-1185">Reference proteome</keyword>
<feature type="active site" evidence="8">
    <location>
        <position position="98"/>
    </location>
</feature>
<dbReference type="Pfam" id="PF00574">
    <property type="entry name" value="CLP_protease"/>
    <property type="match status" value="1"/>
</dbReference>
<evidence type="ECO:0000256" key="2">
    <source>
        <dbReference type="ARBA" id="ARBA00022490"/>
    </source>
</evidence>
<dbReference type="NCBIfam" id="NF009205">
    <property type="entry name" value="PRK12553.1"/>
    <property type="match status" value="1"/>
</dbReference>
<keyword evidence="2 7" id="KW-0963">Cytoplasm</keyword>
<dbReference type="InterPro" id="IPR001907">
    <property type="entry name" value="ClpP"/>
</dbReference>
<dbReference type="HAMAP" id="MF_00444">
    <property type="entry name" value="ClpP"/>
    <property type="match status" value="1"/>
</dbReference>
<evidence type="ECO:0000256" key="6">
    <source>
        <dbReference type="ARBA" id="ARBA00034021"/>
    </source>
</evidence>
<evidence type="ECO:0000313" key="15">
    <source>
        <dbReference type="Proteomes" id="UP000032483"/>
    </source>
</evidence>
<dbReference type="GO" id="GO:0051117">
    <property type="term" value="F:ATPase binding"/>
    <property type="evidence" value="ECO:0007669"/>
    <property type="project" value="TreeGrafter"/>
</dbReference>
<dbReference type="GeneID" id="42855343"/>
<dbReference type="FunFam" id="3.90.226.10:FF:000001">
    <property type="entry name" value="ATP-dependent Clp protease proteolytic subunit"/>
    <property type="match status" value="1"/>
</dbReference>
<dbReference type="SUPFAM" id="SSF52096">
    <property type="entry name" value="ClpP/crotonase"/>
    <property type="match status" value="1"/>
</dbReference>
<name>A0A0D8J6V2_9FIRM</name>
<dbReference type="EMBL" id="JXXK01000001">
    <property type="protein sequence ID" value="KJF41528.1"/>
    <property type="molecule type" value="Genomic_DNA"/>
</dbReference>
<accession>A0A0W7TME5</accession>
<evidence type="ECO:0000256" key="8">
    <source>
        <dbReference type="PROSITE-ProRule" id="PRU10085"/>
    </source>
</evidence>
<feature type="active site" description="Nucleophile" evidence="7">
    <location>
        <position position="98"/>
    </location>
</feature>
<dbReference type="PROSITE" id="PS00381">
    <property type="entry name" value="CLP_PROTEASE_SER"/>
    <property type="match status" value="1"/>
</dbReference>
<dbReference type="Proteomes" id="UP000032483">
    <property type="component" value="Unassembled WGS sequence"/>
</dbReference>
<proteinExistence type="inferred from homology"/>
<evidence type="ECO:0000313" key="16">
    <source>
        <dbReference type="Proteomes" id="UP000053433"/>
    </source>
</evidence>
<comment type="caution">
    <text evidence="13">The sequence shown here is derived from an EMBL/GenBank/DDBJ whole genome shotgun (WGS) entry which is preliminary data.</text>
</comment>
<keyword evidence="5 7" id="KW-0720">Serine protease</keyword>
<evidence type="ECO:0000256" key="10">
    <source>
        <dbReference type="RuleBase" id="RU000549"/>
    </source>
</evidence>
<dbReference type="PRINTS" id="PR00127">
    <property type="entry name" value="CLPPROTEASEP"/>
</dbReference>
<reference evidence="13" key="1">
    <citation type="submission" date="2015-02" db="EMBL/GenBank/DDBJ databases">
        <title>A novel member of the family Ruminococcaceae isolated from human feces.</title>
        <authorList>
            <person name="Shkoporov A.N."/>
            <person name="Chaplin A.V."/>
            <person name="Motuzova O.V."/>
            <person name="Kafarskaia L.I."/>
            <person name="Khokhlova E.V."/>
            <person name="Efimov B.A."/>
        </authorList>
    </citation>
    <scope>NUCLEOTIDE SEQUENCE [LARGE SCALE GENOMIC DNA]</scope>
    <source>
        <strain evidence="13">585-1</strain>
    </source>
</reference>
<comment type="catalytic activity">
    <reaction evidence="6 7 9">
        <text>Hydrolysis of proteins to small peptides in the presence of ATP and magnesium. alpha-casein is the usual test substrate. In the absence of ATP, only oligopeptides shorter than five residues are hydrolyzed (such as succinyl-Leu-Tyr-|-NHMec, and Leu-Tyr-Leu-|-Tyr-Trp, in which cleavage of the -Tyr-|-Leu- and -Tyr-|-Trp bonds also occurs).</text>
        <dbReference type="EC" id="3.4.21.92"/>
    </reaction>
</comment>
<comment type="similarity">
    <text evidence="1 7 12">Belongs to the peptidase S14 family.</text>
</comment>
<dbReference type="GO" id="GO:0005737">
    <property type="term" value="C:cytoplasm"/>
    <property type="evidence" value="ECO:0007669"/>
    <property type="project" value="UniProtKB-SubCell"/>
</dbReference>
<dbReference type="AlphaFoldDB" id="A0A0D8J6V2"/>
<evidence type="ECO:0000256" key="11">
    <source>
        <dbReference type="RuleBase" id="RU000550"/>
    </source>
</evidence>
<evidence type="ECO:0000256" key="4">
    <source>
        <dbReference type="ARBA" id="ARBA00022801"/>
    </source>
</evidence>
<organism evidence="13 15">
    <name type="scientific">Ruthenibacterium lactatiformans</name>
    <dbReference type="NCBI Taxonomy" id="1550024"/>
    <lineage>
        <taxon>Bacteria</taxon>
        <taxon>Bacillati</taxon>
        <taxon>Bacillota</taxon>
        <taxon>Clostridia</taxon>
        <taxon>Eubacteriales</taxon>
        <taxon>Oscillospiraceae</taxon>
        <taxon>Ruthenibacterium</taxon>
    </lineage>
</organism>
<dbReference type="RefSeq" id="WP_050004315.1">
    <property type="nucleotide sequence ID" value="NZ_CAUBPW010000030.1"/>
</dbReference>
<evidence type="ECO:0000256" key="1">
    <source>
        <dbReference type="ARBA" id="ARBA00007039"/>
    </source>
</evidence>
<keyword evidence="4 7" id="KW-0378">Hydrolase</keyword>
<dbReference type="Proteomes" id="UP000053433">
    <property type="component" value="Unassembled WGS sequence"/>
</dbReference>
<gene>
    <name evidence="7" type="primary">clpP</name>
    <name evidence="14" type="ORF">ASJ35_16320</name>
    <name evidence="13" type="ORF">TQ39_01665</name>
</gene>
<dbReference type="Gene3D" id="3.90.226.10">
    <property type="entry name" value="2-enoyl-CoA Hydratase, Chain A, domain 1"/>
    <property type="match status" value="1"/>
</dbReference>
<evidence type="ECO:0000256" key="12">
    <source>
        <dbReference type="RuleBase" id="RU003567"/>
    </source>
</evidence>
<dbReference type="NCBIfam" id="NF001368">
    <property type="entry name" value="PRK00277.1"/>
    <property type="match status" value="1"/>
</dbReference>
<dbReference type="InterPro" id="IPR033135">
    <property type="entry name" value="ClpP_His_AS"/>
</dbReference>
<accession>A0A0D8J6V2</accession>
<dbReference type="InterPro" id="IPR018215">
    <property type="entry name" value="ClpP_Ser_AS"/>
</dbReference>
<dbReference type="PANTHER" id="PTHR10381:SF70">
    <property type="entry name" value="ATP-DEPENDENT CLP PROTEASE PROTEOLYTIC SUBUNIT"/>
    <property type="match status" value="1"/>
</dbReference>
<keyword evidence="3 7" id="KW-0645">Protease</keyword>
<dbReference type="EC" id="3.4.21.92" evidence="7 10"/>
<comment type="subunit">
    <text evidence="7">Fourteen ClpP subunits assemble into 2 heptameric rings which stack back to back to give a disk-like structure with a central cavity, resembling the structure of eukaryotic proteasomes.</text>
</comment>